<dbReference type="OMA" id="ACDKNRI"/>
<evidence type="ECO:0000256" key="5">
    <source>
        <dbReference type="RuleBase" id="RU364132"/>
    </source>
</evidence>
<evidence type="ECO:0000313" key="8">
    <source>
        <dbReference type="Proteomes" id="UP000007799"/>
    </source>
</evidence>
<evidence type="ECO:0000256" key="6">
    <source>
        <dbReference type="SAM" id="MobiDB-lite"/>
    </source>
</evidence>
<protein>
    <recommendedName>
        <fullName evidence="5">Ribosome biogenesis regulatory protein</fullName>
    </recommendedName>
</protein>
<dbReference type="InParanoid" id="F2TWF3"/>
<evidence type="ECO:0000256" key="2">
    <source>
        <dbReference type="ARBA" id="ARBA00010077"/>
    </source>
</evidence>
<feature type="region of interest" description="Disordered" evidence="6">
    <location>
        <begin position="225"/>
        <end position="262"/>
    </location>
</feature>
<organism evidence="8">
    <name type="scientific">Salpingoeca rosetta (strain ATCC 50818 / BSB-021)</name>
    <dbReference type="NCBI Taxonomy" id="946362"/>
    <lineage>
        <taxon>Eukaryota</taxon>
        <taxon>Choanoflagellata</taxon>
        <taxon>Craspedida</taxon>
        <taxon>Salpingoecidae</taxon>
        <taxon>Salpingoeca</taxon>
    </lineage>
</organism>
<name>F2TWF3_SALR5</name>
<evidence type="ECO:0000256" key="3">
    <source>
        <dbReference type="ARBA" id="ARBA00022517"/>
    </source>
</evidence>
<sequence>MDVDQLLRESQQKAEALKKRVQVQRTEEYYVDEGNMFGADPRPVDLHKFNSEAGREEMKETARENVQLLFNAIWKLPMENDDEGRFAVLPPPKMRLPRQKPAPEQREKTRWERFAELKGIKKTKRSRMLYDEMSGEWRPRWGYKRANDAAAVPWIEVKEGSDPYEDQYEKLKKDKKARVEKNEQQRLKNIAAARLKAKGIPANRHLIQKELKKAIAIGRSSTASAGVFDKDLPGEAKIKKQGKRTKVSRAGDRAGEGRRTEQ</sequence>
<comment type="similarity">
    <text evidence="2 5">Belongs to the RRS1 family.</text>
</comment>
<accession>F2TWF3</accession>
<dbReference type="STRING" id="946362.F2TWF3"/>
<dbReference type="RefSeq" id="XP_004998968.1">
    <property type="nucleotide sequence ID" value="XM_004998911.1"/>
</dbReference>
<dbReference type="GO" id="GO:0042254">
    <property type="term" value="P:ribosome biogenesis"/>
    <property type="evidence" value="ECO:0007669"/>
    <property type="project" value="UniProtKB-KW"/>
</dbReference>
<keyword evidence="8" id="KW-1185">Reference proteome</keyword>
<dbReference type="GO" id="GO:0005634">
    <property type="term" value="C:nucleus"/>
    <property type="evidence" value="ECO:0007669"/>
    <property type="project" value="UniProtKB-SubCell"/>
</dbReference>
<evidence type="ECO:0000256" key="4">
    <source>
        <dbReference type="ARBA" id="ARBA00023242"/>
    </source>
</evidence>
<comment type="subcellular location">
    <subcellularLocation>
        <location evidence="1 5">Nucleus</location>
    </subcellularLocation>
</comment>
<dbReference type="InterPro" id="IPR007023">
    <property type="entry name" value="Ribosom_reg"/>
</dbReference>
<dbReference type="Proteomes" id="UP000007799">
    <property type="component" value="Unassembled WGS sequence"/>
</dbReference>
<evidence type="ECO:0000313" key="7">
    <source>
        <dbReference type="EMBL" id="EGD72399.1"/>
    </source>
</evidence>
<feature type="compositionally biased region" description="Basic and acidic residues" evidence="6">
    <location>
        <begin position="249"/>
        <end position="262"/>
    </location>
</feature>
<dbReference type="EMBL" id="GL832955">
    <property type="protein sequence ID" value="EGD72399.1"/>
    <property type="molecule type" value="Genomic_DNA"/>
</dbReference>
<dbReference type="OrthoDB" id="28455at2759"/>
<dbReference type="AlphaFoldDB" id="F2TWF3"/>
<dbReference type="FunCoup" id="F2TWF3">
    <property type="interactions" value="1129"/>
</dbReference>
<dbReference type="eggNOG" id="KOG1765">
    <property type="taxonomic scope" value="Eukaryota"/>
</dbReference>
<feature type="region of interest" description="Disordered" evidence="6">
    <location>
        <begin position="89"/>
        <end position="108"/>
    </location>
</feature>
<dbReference type="Pfam" id="PF04939">
    <property type="entry name" value="RRS1"/>
    <property type="match status" value="1"/>
</dbReference>
<evidence type="ECO:0000256" key="1">
    <source>
        <dbReference type="ARBA" id="ARBA00004123"/>
    </source>
</evidence>
<gene>
    <name evidence="7" type="ORF">PTSG_00419</name>
</gene>
<proteinExistence type="inferred from homology"/>
<keyword evidence="3 5" id="KW-0690">Ribosome biogenesis</keyword>
<feature type="compositionally biased region" description="Basic and acidic residues" evidence="6">
    <location>
        <begin position="228"/>
        <end position="238"/>
    </location>
</feature>
<dbReference type="KEGG" id="sre:PTSG_00419"/>
<reference evidence="7" key="1">
    <citation type="submission" date="2009-08" db="EMBL/GenBank/DDBJ databases">
        <title>Annotation of Salpingoeca rosetta.</title>
        <authorList>
            <consortium name="The Broad Institute Genome Sequencing Platform"/>
            <person name="Russ C."/>
            <person name="Cuomo C."/>
            <person name="Burger G."/>
            <person name="Gray M.W."/>
            <person name="Holland P.W.H."/>
            <person name="King N."/>
            <person name="Lang F.B.F."/>
            <person name="Roger A.J."/>
            <person name="Ruiz-Trillo I."/>
            <person name="Young S.K."/>
            <person name="Zeng Q."/>
            <person name="Gargeya S."/>
            <person name="Alvarado L."/>
            <person name="Berlin A."/>
            <person name="Chapman S.B."/>
            <person name="Chen Z."/>
            <person name="Freedman E."/>
            <person name="Gellesch M."/>
            <person name="Goldberg J."/>
            <person name="Griggs A."/>
            <person name="Gujja S."/>
            <person name="Heilman E."/>
            <person name="Heiman D."/>
            <person name="Howarth C."/>
            <person name="Mehta T."/>
            <person name="Neiman D."/>
            <person name="Pearson M."/>
            <person name="Roberts A."/>
            <person name="Saif S."/>
            <person name="Shea T."/>
            <person name="Shenoy N."/>
            <person name="Sisk P."/>
            <person name="Stolte C."/>
            <person name="Sykes S."/>
            <person name="White J."/>
            <person name="Yandava C."/>
            <person name="Haas B."/>
            <person name="Nusbaum C."/>
            <person name="Birren B."/>
        </authorList>
    </citation>
    <scope>NUCLEOTIDE SEQUENCE [LARGE SCALE GENOMIC DNA]</scope>
    <source>
        <strain evidence="7">ATCC 50818</strain>
    </source>
</reference>
<keyword evidence="4 5" id="KW-0539">Nucleus</keyword>
<dbReference type="GeneID" id="16067613"/>
<comment type="function">
    <text evidence="5">Involved in ribosomal large subunit assembly.</text>
</comment>